<dbReference type="AlphaFoldDB" id="A0A5B2VKA4"/>
<accession>A0A5B2VKA4</accession>
<protein>
    <recommendedName>
        <fullName evidence="4">DUF3592 domain-containing protein</fullName>
    </recommendedName>
</protein>
<keyword evidence="3" id="KW-1185">Reference proteome</keyword>
<name>A0A5B2VKA4_9BACT</name>
<evidence type="ECO:0000313" key="3">
    <source>
        <dbReference type="Proteomes" id="UP000324611"/>
    </source>
</evidence>
<dbReference type="Proteomes" id="UP000324611">
    <property type="component" value="Unassembled WGS sequence"/>
</dbReference>
<evidence type="ECO:0000313" key="2">
    <source>
        <dbReference type="EMBL" id="KAA2238679.1"/>
    </source>
</evidence>
<keyword evidence="1" id="KW-1133">Transmembrane helix</keyword>
<evidence type="ECO:0000256" key="1">
    <source>
        <dbReference type="SAM" id="Phobius"/>
    </source>
</evidence>
<reference evidence="2 3" key="1">
    <citation type="submission" date="2019-09" db="EMBL/GenBank/DDBJ databases">
        <title>Chitinophaga ginsengihumi sp. nov., isolated from soil of ginseng rhizosphere.</title>
        <authorList>
            <person name="Lee J."/>
        </authorList>
    </citation>
    <scope>NUCLEOTIDE SEQUENCE [LARGE SCALE GENOMIC DNA]</scope>
    <source>
        <strain evidence="2 3">BN140078</strain>
    </source>
</reference>
<keyword evidence="1" id="KW-0472">Membrane</keyword>
<evidence type="ECO:0008006" key="4">
    <source>
        <dbReference type="Google" id="ProtNLM"/>
    </source>
</evidence>
<keyword evidence="1" id="KW-0812">Transmembrane</keyword>
<gene>
    <name evidence="2" type="ORF">F0L74_20895</name>
</gene>
<reference evidence="2 3" key="2">
    <citation type="submission" date="2019-09" db="EMBL/GenBank/DDBJ databases">
        <authorList>
            <person name="Jin C."/>
        </authorList>
    </citation>
    <scope>NUCLEOTIDE SEQUENCE [LARGE SCALE GENOMIC DNA]</scope>
    <source>
        <strain evidence="2 3">BN140078</strain>
    </source>
</reference>
<dbReference type="RefSeq" id="WP_149839858.1">
    <property type="nucleotide sequence ID" value="NZ_VUOC01000004.1"/>
</dbReference>
<feature type="transmembrane region" description="Helical" evidence="1">
    <location>
        <begin position="6"/>
        <end position="26"/>
    </location>
</feature>
<comment type="caution">
    <text evidence="2">The sequence shown here is derived from an EMBL/GenBank/DDBJ whole genome shotgun (WGS) entry which is preliminary data.</text>
</comment>
<dbReference type="EMBL" id="VUOC01000004">
    <property type="protein sequence ID" value="KAA2238679.1"/>
    <property type="molecule type" value="Genomic_DNA"/>
</dbReference>
<sequence length="111" mass="12953">MERLKVILTMTIFIGIVFSGICLIVTRAQKKKAQRIAYVNKNYSYVKGRILELHAYKSHSIVVRYRIKDKSYKYSGGWDYNPLSLNEGDSIRLRYAVDDPEQVITELEKAY</sequence>
<organism evidence="2 3">
    <name type="scientific">Chitinophaga agrisoli</name>
    <dbReference type="NCBI Taxonomy" id="2607653"/>
    <lineage>
        <taxon>Bacteria</taxon>
        <taxon>Pseudomonadati</taxon>
        <taxon>Bacteroidota</taxon>
        <taxon>Chitinophagia</taxon>
        <taxon>Chitinophagales</taxon>
        <taxon>Chitinophagaceae</taxon>
        <taxon>Chitinophaga</taxon>
    </lineage>
</organism>
<proteinExistence type="predicted"/>